<dbReference type="Pfam" id="PF00850">
    <property type="entry name" value="Hist_deacetyl"/>
    <property type="match status" value="2"/>
</dbReference>
<dbReference type="Proteomes" id="UP000245942">
    <property type="component" value="Unassembled WGS sequence"/>
</dbReference>
<dbReference type="InterPro" id="IPR037138">
    <property type="entry name" value="His_deacetylse_dom_sf"/>
</dbReference>
<dbReference type="SUPFAM" id="SSF52768">
    <property type="entry name" value="Arginase/deacetylase"/>
    <property type="match status" value="1"/>
</dbReference>
<dbReference type="GO" id="GO:0005634">
    <property type="term" value="C:nucleus"/>
    <property type="evidence" value="ECO:0007669"/>
    <property type="project" value="UniProtKB-SubCell"/>
</dbReference>
<evidence type="ECO:0000313" key="12">
    <source>
        <dbReference type="EMBL" id="PWN21746.1"/>
    </source>
</evidence>
<evidence type="ECO:0000256" key="5">
    <source>
        <dbReference type="ARBA" id="ARBA00022801"/>
    </source>
</evidence>
<sequence>PRVCYALSPALISASNALPSNIGRSQMVHSLAYHFGLLGLPSALENQATSVANSEEHEEDASTLVRLLAGGNPGQSEGQDGHGSGKEHAAATSVADHLERAEVITPEPATEQELQAFHSGTYIEVLLSGKDQQRPMNDEGCGLVDDCHRFPELAGHVRLVAGASITAAKCLANDTADIAINWDGGRHHAHKSRAAGFCYVNDIVLAILELRKPRKIDIIRAHDKSKTNGNKRGLKPPALASRKRRTVLKRLERLLYLDLDLHWGDGVEEAFRGSSSVLTLSIHNRARGFYPVAPDVLTGRNDFEEGKDTSDARKDAHSLHLPLHPDAGPGSWARVWSSCVMPVLAAYEPEAIVVQCGLDGLAGDPMKQWNLDLNSVLLSVDHVLRYARQRPGIKVLLFGGGGYNSPNAARGWTAITALALGRLDLGSGHGHSSAPPDAESPGAHIRSTCSLEGKSNDVLLPPDVLTLQSAIPETSPDWPLYGAAATLDIPAGDRLDLLNDEEYLRKVEQ</sequence>
<evidence type="ECO:0000256" key="8">
    <source>
        <dbReference type="ARBA" id="ARBA00023163"/>
    </source>
</evidence>
<evidence type="ECO:0000256" key="10">
    <source>
        <dbReference type="SAM" id="MobiDB-lite"/>
    </source>
</evidence>
<dbReference type="STRING" id="1684307.A0A316U949"/>
<gene>
    <name evidence="12" type="ORF">BCV69DRAFT_241869</name>
</gene>
<evidence type="ECO:0000256" key="2">
    <source>
        <dbReference type="ARBA" id="ARBA00006457"/>
    </source>
</evidence>
<dbReference type="AlphaFoldDB" id="A0A316U949"/>
<evidence type="ECO:0000313" key="13">
    <source>
        <dbReference type="Proteomes" id="UP000245942"/>
    </source>
</evidence>
<feature type="non-terminal residue" evidence="12">
    <location>
        <position position="1"/>
    </location>
</feature>
<accession>A0A316U949</accession>
<evidence type="ECO:0000256" key="6">
    <source>
        <dbReference type="ARBA" id="ARBA00022853"/>
    </source>
</evidence>
<dbReference type="GeneID" id="37011756"/>
<keyword evidence="9" id="KW-0539">Nucleus</keyword>
<keyword evidence="13" id="KW-1185">Reference proteome</keyword>
<dbReference type="GO" id="GO:0031507">
    <property type="term" value="P:heterochromatin formation"/>
    <property type="evidence" value="ECO:0007669"/>
    <property type="project" value="TreeGrafter"/>
</dbReference>
<evidence type="ECO:0000256" key="7">
    <source>
        <dbReference type="ARBA" id="ARBA00023015"/>
    </source>
</evidence>
<feature type="domain" description="Histone deacetylase" evidence="11">
    <location>
        <begin position="97"/>
        <end position="216"/>
    </location>
</feature>
<keyword evidence="6" id="KW-0156">Chromatin regulator</keyword>
<comment type="subcellular location">
    <subcellularLocation>
        <location evidence="1">Nucleus</location>
    </subcellularLocation>
</comment>
<keyword evidence="4" id="KW-0678">Repressor</keyword>
<evidence type="ECO:0000256" key="4">
    <source>
        <dbReference type="ARBA" id="ARBA00022491"/>
    </source>
</evidence>
<dbReference type="EC" id="3.5.1.98" evidence="3"/>
<keyword evidence="8" id="KW-0804">Transcription</keyword>
<dbReference type="PANTHER" id="PTHR10625:SF14">
    <property type="entry name" value="HISTONE DEACETYLASE 8"/>
    <property type="match status" value="1"/>
</dbReference>
<name>A0A316U949_9BASI</name>
<proteinExistence type="inferred from homology"/>
<dbReference type="OrthoDB" id="73273at2759"/>
<dbReference type="InterPro" id="IPR000286">
    <property type="entry name" value="HDACs"/>
</dbReference>
<comment type="similarity">
    <text evidence="2">Belongs to the histone deacetylase family. HD type 1 subfamily.</text>
</comment>
<reference evidence="12 13" key="1">
    <citation type="journal article" date="2018" name="Mol. Biol. Evol.">
        <title>Broad Genomic Sampling Reveals a Smut Pathogenic Ancestry of the Fungal Clade Ustilaginomycotina.</title>
        <authorList>
            <person name="Kijpornyongpan T."/>
            <person name="Mondo S.J."/>
            <person name="Barry K."/>
            <person name="Sandor L."/>
            <person name="Lee J."/>
            <person name="Lipzen A."/>
            <person name="Pangilinan J."/>
            <person name="LaButti K."/>
            <person name="Hainaut M."/>
            <person name="Henrissat B."/>
            <person name="Grigoriev I.V."/>
            <person name="Spatafora J.W."/>
            <person name="Aime M.C."/>
        </authorList>
    </citation>
    <scope>NUCLEOTIDE SEQUENCE [LARGE SCALE GENOMIC DNA]</scope>
    <source>
        <strain evidence="12 13">MCA 4718</strain>
    </source>
</reference>
<dbReference type="Gene3D" id="3.40.800.20">
    <property type="entry name" value="Histone deacetylase domain"/>
    <property type="match status" value="1"/>
</dbReference>
<dbReference type="InterPro" id="IPR023696">
    <property type="entry name" value="Ureohydrolase_dom_sf"/>
</dbReference>
<dbReference type="GO" id="GO:0141221">
    <property type="term" value="F:histone deacetylase activity, hydrolytic mechanism"/>
    <property type="evidence" value="ECO:0007669"/>
    <property type="project" value="UniProtKB-EC"/>
</dbReference>
<feature type="non-terminal residue" evidence="12">
    <location>
        <position position="509"/>
    </location>
</feature>
<evidence type="ECO:0000259" key="11">
    <source>
        <dbReference type="Pfam" id="PF00850"/>
    </source>
</evidence>
<feature type="domain" description="Histone deacetylase" evidence="11">
    <location>
        <begin position="250"/>
        <end position="417"/>
    </location>
</feature>
<keyword evidence="7" id="KW-0805">Transcription regulation</keyword>
<organism evidence="12 13">
    <name type="scientific">Pseudomicrostroma glucosiphilum</name>
    <dbReference type="NCBI Taxonomy" id="1684307"/>
    <lineage>
        <taxon>Eukaryota</taxon>
        <taxon>Fungi</taxon>
        <taxon>Dikarya</taxon>
        <taxon>Basidiomycota</taxon>
        <taxon>Ustilaginomycotina</taxon>
        <taxon>Exobasidiomycetes</taxon>
        <taxon>Microstromatales</taxon>
        <taxon>Microstromatales incertae sedis</taxon>
        <taxon>Pseudomicrostroma</taxon>
    </lineage>
</organism>
<evidence type="ECO:0000256" key="3">
    <source>
        <dbReference type="ARBA" id="ARBA00012111"/>
    </source>
</evidence>
<dbReference type="PANTHER" id="PTHR10625">
    <property type="entry name" value="HISTONE DEACETYLASE HDAC1-RELATED"/>
    <property type="match status" value="1"/>
</dbReference>
<keyword evidence="5" id="KW-0378">Hydrolase</keyword>
<protein>
    <recommendedName>
        <fullName evidence="3">histone deacetylase</fullName>
        <ecNumber evidence="3">3.5.1.98</ecNumber>
    </recommendedName>
</protein>
<dbReference type="EMBL" id="KZ819324">
    <property type="protein sequence ID" value="PWN21746.1"/>
    <property type="molecule type" value="Genomic_DNA"/>
</dbReference>
<dbReference type="PRINTS" id="PR01270">
    <property type="entry name" value="HDASUPER"/>
</dbReference>
<dbReference type="RefSeq" id="XP_025348906.1">
    <property type="nucleotide sequence ID" value="XM_025490022.1"/>
</dbReference>
<evidence type="ECO:0000256" key="9">
    <source>
        <dbReference type="ARBA" id="ARBA00023242"/>
    </source>
</evidence>
<dbReference type="InterPro" id="IPR023801">
    <property type="entry name" value="His_deacetylse_dom"/>
</dbReference>
<evidence type="ECO:0000256" key="1">
    <source>
        <dbReference type="ARBA" id="ARBA00004123"/>
    </source>
</evidence>
<feature type="region of interest" description="Disordered" evidence="10">
    <location>
        <begin position="68"/>
        <end position="92"/>
    </location>
</feature>
<feature type="compositionally biased region" description="Basic and acidic residues" evidence="10">
    <location>
        <begin position="79"/>
        <end position="89"/>
    </location>
</feature>